<dbReference type="InterPro" id="IPR001650">
    <property type="entry name" value="Helicase_C-like"/>
</dbReference>
<name>A0A4D9CVW6_9STRA</name>
<dbReference type="GO" id="GO:0005524">
    <property type="term" value="F:ATP binding"/>
    <property type="evidence" value="ECO:0007669"/>
    <property type="project" value="UniProtKB-KW"/>
</dbReference>
<evidence type="ECO:0000256" key="6">
    <source>
        <dbReference type="RuleBase" id="RU000492"/>
    </source>
</evidence>
<dbReference type="Gene3D" id="3.40.50.300">
    <property type="entry name" value="P-loop containing nucleotide triphosphate hydrolases"/>
    <property type="match status" value="2"/>
</dbReference>
<evidence type="ECO:0000313" key="11">
    <source>
        <dbReference type="Proteomes" id="UP000355283"/>
    </source>
</evidence>
<organism evidence="10 11">
    <name type="scientific">Nannochloropsis salina CCMP1776</name>
    <dbReference type="NCBI Taxonomy" id="1027361"/>
    <lineage>
        <taxon>Eukaryota</taxon>
        <taxon>Sar</taxon>
        <taxon>Stramenopiles</taxon>
        <taxon>Ochrophyta</taxon>
        <taxon>Eustigmatophyceae</taxon>
        <taxon>Eustigmatales</taxon>
        <taxon>Monodopsidaceae</taxon>
        <taxon>Microchloropsis</taxon>
        <taxon>Microchloropsis salina</taxon>
    </lineage>
</organism>
<comment type="caution">
    <text evidence="10">The sequence shown here is derived from an EMBL/GenBank/DDBJ whole genome shotgun (WGS) entry which is preliminary data.</text>
</comment>
<dbReference type="InterPro" id="IPR027417">
    <property type="entry name" value="P-loop_NTPase"/>
</dbReference>
<keyword evidence="11" id="KW-1185">Reference proteome</keyword>
<protein>
    <recommendedName>
        <fullName evidence="1">RNA helicase</fullName>
        <ecNumber evidence="1">3.6.4.13</ecNumber>
    </recommendedName>
</protein>
<dbReference type="FunFam" id="3.40.50.300:FF:000008">
    <property type="entry name" value="ATP-dependent RNA helicase RhlB"/>
    <property type="match status" value="1"/>
</dbReference>
<dbReference type="AlphaFoldDB" id="A0A4D9CVW6"/>
<feature type="domain" description="Helicase C-terminal" evidence="9">
    <location>
        <begin position="188"/>
        <end position="349"/>
    </location>
</feature>
<dbReference type="PROSITE" id="PS51194">
    <property type="entry name" value="HELICASE_CTER"/>
    <property type="match status" value="1"/>
</dbReference>
<keyword evidence="2 6" id="KW-0547">Nucleotide-binding</keyword>
<dbReference type="GO" id="GO:0016787">
    <property type="term" value="F:hydrolase activity"/>
    <property type="evidence" value="ECO:0007669"/>
    <property type="project" value="UniProtKB-KW"/>
</dbReference>
<keyword evidence="3 6" id="KW-0378">Hydrolase</keyword>
<evidence type="ECO:0000256" key="1">
    <source>
        <dbReference type="ARBA" id="ARBA00012552"/>
    </source>
</evidence>
<evidence type="ECO:0000256" key="2">
    <source>
        <dbReference type="ARBA" id="ARBA00022741"/>
    </source>
</evidence>
<evidence type="ECO:0000256" key="7">
    <source>
        <dbReference type="SAM" id="MobiDB-lite"/>
    </source>
</evidence>
<gene>
    <name evidence="10" type="ORF">NSK_006884</name>
</gene>
<evidence type="ECO:0000256" key="4">
    <source>
        <dbReference type="ARBA" id="ARBA00022806"/>
    </source>
</evidence>
<evidence type="ECO:0000259" key="9">
    <source>
        <dbReference type="PROSITE" id="PS51194"/>
    </source>
</evidence>
<dbReference type="GO" id="GO:0003676">
    <property type="term" value="F:nucleic acid binding"/>
    <property type="evidence" value="ECO:0007669"/>
    <property type="project" value="InterPro"/>
</dbReference>
<dbReference type="SUPFAM" id="SSF52540">
    <property type="entry name" value="P-loop containing nucleoside triphosphate hydrolases"/>
    <property type="match status" value="1"/>
</dbReference>
<dbReference type="OrthoDB" id="196131at2759"/>
<evidence type="ECO:0000313" key="10">
    <source>
        <dbReference type="EMBL" id="TFJ81633.1"/>
    </source>
</evidence>
<evidence type="ECO:0000256" key="5">
    <source>
        <dbReference type="ARBA" id="ARBA00022840"/>
    </source>
</evidence>
<dbReference type="PANTHER" id="PTHR47958">
    <property type="entry name" value="ATP-DEPENDENT RNA HELICASE DBP3"/>
    <property type="match status" value="1"/>
</dbReference>
<accession>A0A4D9CVW6</accession>
<dbReference type="EC" id="3.6.4.13" evidence="1"/>
<dbReference type="PROSITE" id="PS00039">
    <property type="entry name" value="DEAD_ATP_HELICASE"/>
    <property type="match status" value="1"/>
</dbReference>
<dbReference type="CDD" id="cd18787">
    <property type="entry name" value="SF2_C_DEAD"/>
    <property type="match status" value="1"/>
</dbReference>
<dbReference type="Pfam" id="PF00271">
    <property type="entry name" value="Helicase_C"/>
    <property type="match status" value="1"/>
</dbReference>
<sequence length="359" mass="40122">MQRGEGGNVKRLVPTQGDKDDAMERRGPVAVLWSRPYLESGDGPIVLVLAPTRELALQIKQECDKFGRSSSIKNTCVYGGVPKREQVYDLKRGMEIVVATPGRLIDHLESGMTNLRRVTYLVLDEADRMLDMGFEPQLRSIVSQIRPDRQTLMWSATWPKEVQSLARDFLKDPYQVTVGSLDLAANKDIKQEVMVCEDRDKYGLLLRALKENNTGGKVLVFVETKRGCDQLQRSLQMDGFSAVAIHGDKSQQDRDWTLRQFKEGRSNILVATDVAARGLDVKDIQMVANFDFPNNMEDYIHRVGRTGRAGAKGYALSFVTQKHGRISRELSKILEESGNQVPAALRGMGGGGGYGRGRY</sequence>
<keyword evidence="5 6" id="KW-0067">ATP-binding</keyword>
<dbReference type="InterPro" id="IPR000629">
    <property type="entry name" value="RNA-helicase_DEAD-box_CS"/>
</dbReference>
<dbReference type="Proteomes" id="UP000355283">
    <property type="component" value="Unassembled WGS sequence"/>
</dbReference>
<reference evidence="10 11" key="1">
    <citation type="submission" date="2019-01" db="EMBL/GenBank/DDBJ databases">
        <title>Nuclear Genome Assembly of the Microalgal Biofuel strain Nannochloropsis salina CCMP1776.</title>
        <authorList>
            <person name="Hovde B."/>
        </authorList>
    </citation>
    <scope>NUCLEOTIDE SEQUENCE [LARGE SCALE GENOMIC DNA]</scope>
    <source>
        <strain evidence="10 11">CCMP1776</strain>
    </source>
</reference>
<evidence type="ECO:0000256" key="3">
    <source>
        <dbReference type="ARBA" id="ARBA00022801"/>
    </source>
</evidence>
<feature type="region of interest" description="Disordered" evidence="7">
    <location>
        <begin position="1"/>
        <end position="21"/>
    </location>
</feature>
<dbReference type="GO" id="GO:0003724">
    <property type="term" value="F:RNA helicase activity"/>
    <property type="evidence" value="ECO:0007669"/>
    <property type="project" value="UniProtKB-EC"/>
</dbReference>
<dbReference type="EMBL" id="SDOX01000122">
    <property type="protein sequence ID" value="TFJ81633.1"/>
    <property type="molecule type" value="Genomic_DNA"/>
</dbReference>
<evidence type="ECO:0000259" key="8">
    <source>
        <dbReference type="PROSITE" id="PS51192"/>
    </source>
</evidence>
<proteinExistence type="inferred from homology"/>
<keyword evidence="4 6" id="KW-0347">Helicase</keyword>
<feature type="domain" description="Helicase ATP-binding" evidence="8">
    <location>
        <begin position="37"/>
        <end position="176"/>
    </location>
</feature>
<dbReference type="InterPro" id="IPR014001">
    <property type="entry name" value="Helicase_ATP-bd"/>
</dbReference>
<dbReference type="InterPro" id="IPR011545">
    <property type="entry name" value="DEAD/DEAH_box_helicase_dom"/>
</dbReference>
<dbReference type="SMART" id="SM00490">
    <property type="entry name" value="HELICc"/>
    <property type="match status" value="1"/>
</dbReference>
<dbReference type="Pfam" id="PF00270">
    <property type="entry name" value="DEAD"/>
    <property type="match status" value="1"/>
</dbReference>
<dbReference type="SMART" id="SM00487">
    <property type="entry name" value="DEXDc"/>
    <property type="match status" value="1"/>
</dbReference>
<dbReference type="PROSITE" id="PS51192">
    <property type="entry name" value="HELICASE_ATP_BIND_1"/>
    <property type="match status" value="1"/>
</dbReference>
<comment type="similarity">
    <text evidence="6">Belongs to the DEAD box helicase family.</text>
</comment>